<feature type="signal peptide" evidence="1">
    <location>
        <begin position="1"/>
        <end position="37"/>
    </location>
</feature>
<gene>
    <name evidence="2" type="ORF">J0M35_14670</name>
</gene>
<name>A0A8J7P9H5_9BACT</name>
<organism evidence="2 3">
    <name type="scientific">Candidatus Obscuribacter phosphatis</name>
    <dbReference type="NCBI Taxonomy" id="1906157"/>
    <lineage>
        <taxon>Bacteria</taxon>
        <taxon>Bacillati</taxon>
        <taxon>Candidatus Melainabacteria</taxon>
        <taxon>Candidatus Obscuribacterales</taxon>
        <taxon>Candidatus Obscuribacteraceae</taxon>
        <taxon>Candidatus Obscuribacter</taxon>
    </lineage>
</organism>
<dbReference type="AlphaFoldDB" id="A0A8J7P9H5"/>
<protein>
    <recommendedName>
        <fullName evidence="4">FecR protein domain-containing protein</fullName>
    </recommendedName>
</protein>
<keyword evidence="1" id="KW-0732">Signal</keyword>
<evidence type="ECO:0000313" key="3">
    <source>
        <dbReference type="Proteomes" id="UP000664277"/>
    </source>
</evidence>
<reference evidence="2" key="1">
    <citation type="submission" date="2021-02" db="EMBL/GenBank/DDBJ databases">
        <title>Genome-Resolved Metagenomics of a Microbial Community Performing Photosynthetic Biological Nutrient Removal.</title>
        <authorList>
            <person name="Mcdaniel E.A."/>
        </authorList>
    </citation>
    <scope>NUCLEOTIDE SEQUENCE</scope>
    <source>
        <strain evidence="2">UWPOB_OBS1</strain>
    </source>
</reference>
<comment type="caution">
    <text evidence="2">The sequence shown here is derived from an EMBL/GenBank/DDBJ whole genome shotgun (WGS) entry which is preliminary data.</text>
</comment>
<evidence type="ECO:0000313" key="2">
    <source>
        <dbReference type="EMBL" id="MBN8661606.1"/>
    </source>
</evidence>
<proteinExistence type="predicted"/>
<feature type="chain" id="PRO_5035177851" description="FecR protein domain-containing protein" evidence="1">
    <location>
        <begin position="38"/>
        <end position="311"/>
    </location>
</feature>
<sequence>MELSRLALRKSLLSKRPACLAAALAISSLLAVSSAQSAPLSLKEGQLNVNQAADKLGRLQLPQGQVKIAGSDLSIKAVPDWLFDRHTVLSGQVVSANYDASSQSVSALTYFTGGDWLSELTSGRKRAKETITLKSGSSLTGNVRSVSGGKLNFEVLPGQVQALALSDIQSISSPFAFRLDFKVGDVKLNPDTQELTAEAASVALRSPQAGPAPGSNKAILTASSGLSLGNRGETYLPASRLPGTEGGITKNKIAGMIAMDTINTLAPIVAIPLVVPLGERGAINKLNTFQQADIANYVFNFPTVPSSVSRF</sequence>
<evidence type="ECO:0008006" key="4">
    <source>
        <dbReference type="Google" id="ProtNLM"/>
    </source>
</evidence>
<evidence type="ECO:0000256" key="1">
    <source>
        <dbReference type="SAM" id="SignalP"/>
    </source>
</evidence>
<accession>A0A8J7P9H5</accession>
<dbReference type="Proteomes" id="UP000664277">
    <property type="component" value="Unassembled WGS sequence"/>
</dbReference>
<dbReference type="EMBL" id="JAFLCK010000022">
    <property type="protein sequence ID" value="MBN8661606.1"/>
    <property type="molecule type" value="Genomic_DNA"/>
</dbReference>